<dbReference type="RefSeq" id="WP_092266358.1">
    <property type="nucleotide sequence ID" value="NZ_FORT01000001.1"/>
</dbReference>
<organism evidence="1 2">
    <name type="scientific">Brevibacillus centrosporus</name>
    <dbReference type="NCBI Taxonomy" id="54910"/>
    <lineage>
        <taxon>Bacteria</taxon>
        <taxon>Bacillati</taxon>
        <taxon>Bacillota</taxon>
        <taxon>Bacilli</taxon>
        <taxon>Bacillales</taxon>
        <taxon>Paenibacillaceae</taxon>
        <taxon>Brevibacillus</taxon>
    </lineage>
</organism>
<evidence type="ECO:0000313" key="1">
    <source>
        <dbReference type="EMBL" id="SFI90883.1"/>
    </source>
</evidence>
<protein>
    <submittedName>
        <fullName evidence="1">Uncharacterized protein</fullName>
    </submittedName>
</protein>
<dbReference type="AlphaFoldDB" id="A0A1I3M1N3"/>
<name>A0A1I3M1N3_9BACL</name>
<sequence>MIYDYLPDIIERTCNADHYANNYNSKIKGFRGAFTIEDMIFFQSKLEGAAKDEPEAQAG</sequence>
<dbReference type="STRING" id="1884381.SAMN05518846_101493"/>
<reference evidence="2" key="1">
    <citation type="submission" date="2016-10" db="EMBL/GenBank/DDBJ databases">
        <authorList>
            <person name="Varghese N."/>
            <person name="Submissions S."/>
        </authorList>
    </citation>
    <scope>NUCLEOTIDE SEQUENCE [LARGE SCALE GENOMIC DNA]</scope>
    <source>
        <strain evidence="2">OK042</strain>
    </source>
</reference>
<evidence type="ECO:0000313" key="2">
    <source>
        <dbReference type="Proteomes" id="UP000198915"/>
    </source>
</evidence>
<keyword evidence="2" id="KW-1185">Reference proteome</keyword>
<gene>
    <name evidence="1" type="ORF">SAMN05518846_101493</name>
</gene>
<accession>A0A1I3M1N3</accession>
<dbReference type="EMBL" id="FORT01000001">
    <property type="protein sequence ID" value="SFI90883.1"/>
    <property type="molecule type" value="Genomic_DNA"/>
</dbReference>
<dbReference type="Proteomes" id="UP000198915">
    <property type="component" value="Unassembled WGS sequence"/>
</dbReference>
<proteinExistence type="predicted"/>